<dbReference type="AlphaFoldDB" id="A0A939DL43"/>
<dbReference type="GO" id="GO:0005829">
    <property type="term" value="C:cytosol"/>
    <property type="evidence" value="ECO:0007669"/>
    <property type="project" value="TreeGrafter"/>
</dbReference>
<proteinExistence type="inferred from homology"/>
<dbReference type="HAMAP" id="MF_01187">
    <property type="entry name" value="UPF0434"/>
    <property type="match status" value="1"/>
</dbReference>
<gene>
    <name evidence="2" type="ORF">J0A66_05340</name>
</gene>
<reference evidence="2" key="1">
    <citation type="submission" date="2021-03" db="EMBL/GenBank/DDBJ databases">
        <title>novel species isolated from a fishpond in China.</title>
        <authorList>
            <person name="Lu H."/>
            <person name="Cai Z."/>
        </authorList>
    </citation>
    <scope>NUCLEOTIDE SEQUENCE</scope>
    <source>
        <strain evidence="2">JCM 30855</strain>
    </source>
</reference>
<keyword evidence="3" id="KW-1185">Reference proteome</keyword>
<dbReference type="PANTHER" id="PTHR33505">
    <property type="entry name" value="ZGC:162634"/>
    <property type="match status" value="1"/>
</dbReference>
<accession>A0A939DL43</accession>
<evidence type="ECO:0000256" key="1">
    <source>
        <dbReference type="HAMAP-Rule" id="MF_01187"/>
    </source>
</evidence>
<dbReference type="PANTHER" id="PTHR33505:SF4">
    <property type="entry name" value="PROTEIN PREY, MITOCHONDRIAL"/>
    <property type="match status" value="1"/>
</dbReference>
<sequence length="67" mass="7497">MAFDKKLMDILACPVCKGKLDLKPDANELICRNDGLAYPIRDNIPVMLENEARKLSLEEVEAHKGKA</sequence>
<dbReference type="Gene3D" id="2.20.25.10">
    <property type="match status" value="1"/>
</dbReference>
<dbReference type="Pfam" id="PF03966">
    <property type="entry name" value="Trm112p"/>
    <property type="match status" value="1"/>
</dbReference>
<evidence type="ECO:0000313" key="3">
    <source>
        <dbReference type="Proteomes" id="UP000664654"/>
    </source>
</evidence>
<dbReference type="RefSeq" id="WP_206572743.1">
    <property type="nucleotide sequence ID" value="NZ_JAFKCV010000002.1"/>
</dbReference>
<dbReference type="EMBL" id="JAFKCV010000002">
    <property type="protein sequence ID" value="MBN7824647.1"/>
    <property type="molecule type" value="Genomic_DNA"/>
</dbReference>
<organism evidence="2 3">
    <name type="scientific">Bowmanella dokdonensis</name>
    <dbReference type="NCBI Taxonomy" id="751969"/>
    <lineage>
        <taxon>Bacteria</taxon>
        <taxon>Pseudomonadati</taxon>
        <taxon>Pseudomonadota</taxon>
        <taxon>Gammaproteobacteria</taxon>
        <taxon>Alteromonadales</taxon>
        <taxon>Alteromonadaceae</taxon>
        <taxon>Bowmanella</taxon>
    </lineage>
</organism>
<evidence type="ECO:0000313" key="2">
    <source>
        <dbReference type="EMBL" id="MBN7824647.1"/>
    </source>
</evidence>
<name>A0A939DL43_9ALTE</name>
<comment type="caution">
    <text evidence="2">The sequence shown here is derived from an EMBL/GenBank/DDBJ whole genome shotgun (WGS) entry which is preliminary data.</text>
</comment>
<dbReference type="FunFam" id="2.20.25.10:FF:000002">
    <property type="entry name" value="UPF0434 protein YcaR"/>
    <property type="match status" value="1"/>
</dbReference>
<dbReference type="SUPFAM" id="SSF158997">
    <property type="entry name" value="Trm112p-like"/>
    <property type="match status" value="1"/>
</dbReference>
<comment type="similarity">
    <text evidence="1">Belongs to the UPF0434 family.</text>
</comment>
<dbReference type="Proteomes" id="UP000664654">
    <property type="component" value="Unassembled WGS sequence"/>
</dbReference>
<dbReference type="InterPro" id="IPR005651">
    <property type="entry name" value="Trm112-like"/>
</dbReference>
<protein>
    <recommendedName>
        <fullName evidence="1">UPF0434 protein J0A66_05340</fullName>
    </recommendedName>
</protein>